<dbReference type="SUPFAM" id="SSF53850">
    <property type="entry name" value="Periplasmic binding protein-like II"/>
    <property type="match status" value="1"/>
</dbReference>
<proteinExistence type="predicted"/>
<dbReference type="InterPro" id="IPR039424">
    <property type="entry name" value="SBP_5"/>
</dbReference>
<dbReference type="Proteomes" id="UP000589626">
    <property type="component" value="Unassembled WGS sequence"/>
</dbReference>
<dbReference type="GO" id="GO:0042597">
    <property type="term" value="C:periplasmic space"/>
    <property type="evidence" value="ECO:0007669"/>
    <property type="project" value="UniProtKB-ARBA"/>
</dbReference>
<dbReference type="CDD" id="cd00995">
    <property type="entry name" value="PBP2_NikA_DppA_OppA_like"/>
    <property type="match status" value="1"/>
</dbReference>
<protein>
    <submittedName>
        <fullName evidence="2">Peptide/nickel transport system substrate-binding protein</fullName>
    </submittedName>
</protein>
<dbReference type="EMBL" id="JACHWR010000002">
    <property type="protein sequence ID" value="MBB3042624.1"/>
    <property type="molecule type" value="Genomic_DNA"/>
</dbReference>
<evidence type="ECO:0000313" key="3">
    <source>
        <dbReference type="Proteomes" id="UP000589626"/>
    </source>
</evidence>
<feature type="domain" description="Solute-binding protein family 5" evidence="1">
    <location>
        <begin position="92"/>
        <end position="415"/>
    </location>
</feature>
<dbReference type="InterPro" id="IPR030678">
    <property type="entry name" value="Peptide/Ni-bd"/>
</dbReference>
<dbReference type="InterPro" id="IPR000914">
    <property type="entry name" value="SBP_5_dom"/>
</dbReference>
<dbReference type="GO" id="GO:0043190">
    <property type="term" value="C:ATP-binding cassette (ABC) transporter complex"/>
    <property type="evidence" value="ECO:0007669"/>
    <property type="project" value="InterPro"/>
</dbReference>
<dbReference type="AlphaFoldDB" id="A0A7W4VVN9"/>
<dbReference type="Gene3D" id="3.10.105.10">
    <property type="entry name" value="Dipeptide-binding Protein, Domain 3"/>
    <property type="match status" value="1"/>
</dbReference>
<name>A0A7W4VVN9_9ACTN</name>
<evidence type="ECO:0000259" key="1">
    <source>
        <dbReference type="Pfam" id="PF00496"/>
    </source>
</evidence>
<dbReference type="PIRSF" id="PIRSF002741">
    <property type="entry name" value="MppA"/>
    <property type="match status" value="1"/>
</dbReference>
<evidence type="ECO:0000313" key="2">
    <source>
        <dbReference type="EMBL" id="MBB3042624.1"/>
    </source>
</evidence>
<reference evidence="2 3" key="1">
    <citation type="submission" date="2020-08" db="EMBL/GenBank/DDBJ databases">
        <title>Sequencing the genomes of 1000 actinobacteria strains.</title>
        <authorList>
            <person name="Klenk H.-P."/>
        </authorList>
    </citation>
    <scope>NUCLEOTIDE SEQUENCE [LARGE SCALE GENOMIC DNA]</scope>
    <source>
        <strain evidence="2 3">DSM 105498</strain>
    </source>
</reference>
<dbReference type="RefSeq" id="WP_183592573.1">
    <property type="nucleotide sequence ID" value="NZ_JACHWR010000002.1"/>
</dbReference>
<gene>
    <name evidence="2" type="ORF">FHU40_002442</name>
</gene>
<comment type="caution">
    <text evidence="2">The sequence shown here is derived from an EMBL/GenBank/DDBJ whole genome shotgun (WGS) entry which is preliminary data.</text>
</comment>
<dbReference type="Pfam" id="PF00496">
    <property type="entry name" value="SBP_bac_5"/>
    <property type="match status" value="1"/>
</dbReference>
<dbReference type="GO" id="GO:1904680">
    <property type="term" value="F:peptide transmembrane transporter activity"/>
    <property type="evidence" value="ECO:0007669"/>
    <property type="project" value="TreeGrafter"/>
</dbReference>
<dbReference type="PROSITE" id="PS51257">
    <property type="entry name" value="PROKAR_LIPOPROTEIN"/>
    <property type="match status" value="1"/>
</dbReference>
<accession>A0A7W4VVN9</accession>
<sequence length="525" mass="56998">MRRERRPHLLRGLALTLAGLLVVAVVSACSSAVGEANGGGSASGPSEGGVLRVGAGSDLIPASVFTNSSDVANTLVGTVYESLVDYPTDSLEPQPRLATSWQQSDDGLSLTLQLRDDVTFHSGRDLTSEDVEFSIRTWADPAWTVQLQRTAAAITGFDTSDPHAITLTFAHPLSNVFDLLDMLPIIDSESIDQLREGTAYVGTGPFVFESWTPSSKVVLTRNEDYWGEQPLLDGVEIDVVTDPQAQASQLRSGQLDVALGLTDRDRESFEKDDAYSVTEFKGAENAIYLGADLANPDLREVKLRQAIAYALDRQRIVDEVFRGAGTPANLPWPESSPAYDARANQTYAYDAAKAEELVSQLGDQPTLPLAYPAGNGNFEAVAQVVQANLEAVGIETKLEPQEYSQFIKQLIGGTFGGLWILEHSYAQYTPSTLTVSAYPFNADKNASHFSSPAYQKHADGAWQRDSGTDRGAVRIYRQLNQDLLDNLFLIEIAVTPPRVATTAKVHDIGLSKRNELDLGRAYLAD</sequence>
<dbReference type="PANTHER" id="PTHR30290">
    <property type="entry name" value="PERIPLASMIC BINDING COMPONENT OF ABC TRANSPORTER"/>
    <property type="match status" value="1"/>
</dbReference>
<dbReference type="GO" id="GO:0015833">
    <property type="term" value="P:peptide transport"/>
    <property type="evidence" value="ECO:0007669"/>
    <property type="project" value="TreeGrafter"/>
</dbReference>
<dbReference type="Gene3D" id="3.40.190.10">
    <property type="entry name" value="Periplasmic binding protein-like II"/>
    <property type="match status" value="1"/>
</dbReference>
<keyword evidence="3" id="KW-1185">Reference proteome</keyword>
<organism evidence="2 3">
    <name type="scientific">Nocardioides soli</name>
    <dbReference type="NCBI Taxonomy" id="1036020"/>
    <lineage>
        <taxon>Bacteria</taxon>
        <taxon>Bacillati</taxon>
        <taxon>Actinomycetota</taxon>
        <taxon>Actinomycetes</taxon>
        <taxon>Propionibacteriales</taxon>
        <taxon>Nocardioidaceae</taxon>
        <taxon>Nocardioides</taxon>
    </lineage>
</organism>